<protein>
    <recommendedName>
        <fullName evidence="1">Inner membrane protein</fullName>
    </recommendedName>
</protein>
<keyword evidence="1 2" id="KW-0472">Membrane</keyword>
<name>I7ZF20_9GAMM</name>
<dbReference type="RefSeq" id="WP_007183408.1">
    <property type="nucleotide sequence ID" value="NZ_AKGD01000001.1"/>
</dbReference>
<keyword evidence="4" id="KW-1185">Reference proteome</keyword>
<dbReference type="STRING" id="1172194.WQQ_04490"/>
<dbReference type="PATRIC" id="fig|1172194.4.peg.427"/>
<accession>I7ZF20</accession>
<dbReference type="PANTHER" id="PTHR35813">
    <property type="entry name" value="INNER MEMBRANE PROTEIN YBAN"/>
    <property type="match status" value="1"/>
</dbReference>
<keyword evidence="2" id="KW-1133">Transmembrane helix</keyword>
<feature type="transmembrane region" description="Helical" evidence="2">
    <location>
        <begin position="73"/>
        <end position="90"/>
    </location>
</feature>
<evidence type="ECO:0000256" key="1">
    <source>
        <dbReference type="PIRNR" id="PIRNR016789"/>
    </source>
</evidence>
<keyword evidence="2" id="KW-0812">Transmembrane</keyword>
<dbReference type="Proteomes" id="UP000003704">
    <property type="component" value="Unassembled WGS sequence"/>
</dbReference>
<organism evidence="3 4">
    <name type="scientific">Hydrocarboniphaga effusa AP103</name>
    <dbReference type="NCBI Taxonomy" id="1172194"/>
    <lineage>
        <taxon>Bacteria</taxon>
        <taxon>Pseudomonadati</taxon>
        <taxon>Pseudomonadota</taxon>
        <taxon>Gammaproteobacteria</taxon>
        <taxon>Nevskiales</taxon>
        <taxon>Nevskiaceae</taxon>
        <taxon>Hydrocarboniphaga</taxon>
    </lineage>
</organism>
<dbReference type="PANTHER" id="PTHR35813:SF1">
    <property type="entry name" value="INNER MEMBRANE PROTEIN YBAN"/>
    <property type="match status" value="1"/>
</dbReference>
<proteinExistence type="predicted"/>
<feature type="transmembrane region" description="Helical" evidence="2">
    <location>
        <begin position="6"/>
        <end position="39"/>
    </location>
</feature>
<comment type="subcellular location">
    <subcellularLocation>
        <location evidence="1">Cell inner membrane</location>
        <topology evidence="1">Multi-pass membrane protein</topology>
    </subcellularLocation>
</comment>
<evidence type="ECO:0000256" key="2">
    <source>
        <dbReference type="SAM" id="Phobius"/>
    </source>
</evidence>
<dbReference type="AlphaFoldDB" id="I7ZF20"/>
<feature type="transmembrane region" description="Helical" evidence="2">
    <location>
        <begin position="96"/>
        <end position="113"/>
    </location>
</feature>
<dbReference type="PIRSF" id="PIRSF016789">
    <property type="entry name" value="DUF454"/>
    <property type="match status" value="1"/>
</dbReference>
<comment type="caution">
    <text evidence="3">The sequence shown here is derived from an EMBL/GenBank/DDBJ whole genome shotgun (WGS) entry which is preliminary data.</text>
</comment>
<evidence type="ECO:0000313" key="3">
    <source>
        <dbReference type="EMBL" id="EIT70312.1"/>
    </source>
</evidence>
<keyword evidence="1" id="KW-0997">Cell inner membrane</keyword>
<gene>
    <name evidence="3" type="ORF">WQQ_04490</name>
</gene>
<dbReference type="Pfam" id="PF04304">
    <property type="entry name" value="DUF454"/>
    <property type="match status" value="1"/>
</dbReference>
<sequence>MIRYLLMVLAGLSLTLGFIGIFVPGMPTTVFVLIAGWAAARSSPRFHAWLENHPRFGPMLRDWRENGAVSRRAKWMATIMMSISAVIIWFTVPKPWIALLACGVMASVAIWLWRRPEPRAKTPLPPGEGGA</sequence>
<dbReference type="EMBL" id="AKGD01000001">
    <property type="protein sequence ID" value="EIT70312.1"/>
    <property type="molecule type" value="Genomic_DNA"/>
</dbReference>
<dbReference type="InterPro" id="IPR007401">
    <property type="entry name" value="DUF454"/>
</dbReference>
<dbReference type="GO" id="GO:0005886">
    <property type="term" value="C:plasma membrane"/>
    <property type="evidence" value="ECO:0007669"/>
    <property type="project" value="UniProtKB-SubCell"/>
</dbReference>
<evidence type="ECO:0000313" key="4">
    <source>
        <dbReference type="Proteomes" id="UP000003704"/>
    </source>
</evidence>
<keyword evidence="1" id="KW-1003">Cell membrane</keyword>
<reference evidence="3 4" key="1">
    <citation type="journal article" date="2012" name="J. Bacteriol.">
        <title>Genome Sequence of n-Alkane-Degrading Hydrocarboniphaga effusa Strain AP103T (ATCC BAA-332T).</title>
        <authorList>
            <person name="Chang H.K."/>
            <person name="Zylstra G.J."/>
            <person name="Chae J.C."/>
        </authorList>
    </citation>
    <scope>NUCLEOTIDE SEQUENCE [LARGE SCALE GENOMIC DNA]</scope>
    <source>
        <strain evidence="3 4">AP103</strain>
    </source>
</reference>